<evidence type="ECO:0000256" key="1">
    <source>
        <dbReference type="SAM" id="MobiDB-lite"/>
    </source>
</evidence>
<gene>
    <name evidence="2" type="ORF">CAEBREN_29317</name>
</gene>
<evidence type="ECO:0000313" key="3">
    <source>
        <dbReference type="Proteomes" id="UP000008068"/>
    </source>
</evidence>
<organism evidence="3">
    <name type="scientific">Caenorhabditis brenneri</name>
    <name type="common">Nematode worm</name>
    <dbReference type="NCBI Taxonomy" id="135651"/>
    <lineage>
        <taxon>Eukaryota</taxon>
        <taxon>Metazoa</taxon>
        <taxon>Ecdysozoa</taxon>
        <taxon>Nematoda</taxon>
        <taxon>Chromadorea</taxon>
        <taxon>Rhabditida</taxon>
        <taxon>Rhabditina</taxon>
        <taxon>Rhabditomorpha</taxon>
        <taxon>Rhabditoidea</taxon>
        <taxon>Rhabditidae</taxon>
        <taxon>Peloderinae</taxon>
        <taxon>Caenorhabditis</taxon>
    </lineage>
</organism>
<keyword evidence="3" id="KW-1185">Reference proteome</keyword>
<evidence type="ECO:0000313" key="2">
    <source>
        <dbReference type="EMBL" id="EGT36060.1"/>
    </source>
</evidence>
<dbReference type="Proteomes" id="UP000008068">
    <property type="component" value="Unassembled WGS sequence"/>
</dbReference>
<dbReference type="EMBL" id="GL379930">
    <property type="protein sequence ID" value="EGT36060.1"/>
    <property type="molecule type" value="Genomic_DNA"/>
</dbReference>
<dbReference type="InParanoid" id="G0NR60"/>
<sequence length="42" mass="5056">MKERSERVRRKEMADKGMSREETDEEVGGLKILLQKFRVLEF</sequence>
<proteinExistence type="predicted"/>
<feature type="compositionally biased region" description="Basic and acidic residues" evidence="1">
    <location>
        <begin position="1"/>
        <end position="21"/>
    </location>
</feature>
<dbReference type="AlphaFoldDB" id="G0NR60"/>
<dbReference type="HOGENOM" id="CLU_3260992_0_0_1"/>
<reference evidence="3" key="1">
    <citation type="submission" date="2011-07" db="EMBL/GenBank/DDBJ databases">
        <authorList>
            <consortium name="Caenorhabditis brenneri Sequencing and Analysis Consortium"/>
            <person name="Wilson R.K."/>
        </authorList>
    </citation>
    <scope>NUCLEOTIDE SEQUENCE [LARGE SCALE GENOMIC DNA]</scope>
    <source>
        <strain evidence="3">PB2801</strain>
    </source>
</reference>
<protein>
    <submittedName>
        <fullName evidence="2">Uncharacterized protein</fullName>
    </submittedName>
</protein>
<name>G0NR60_CAEBE</name>
<feature type="region of interest" description="Disordered" evidence="1">
    <location>
        <begin position="1"/>
        <end position="25"/>
    </location>
</feature>
<accession>G0NR60</accession>